<evidence type="ECO:0000313" key="1">
    <source>
        <dbReference type="EMBL" id="KAL3572929.1"/>
    </source>
</evidence>
<keyword evidence="2" id="KW-1185">Reference proteome</keyword>
<reference evidence="1 2" key="1">
    <citation type="journal article" date="2024" name="Plant Biotechnol. J.">
        <title>Genome and CRISPR/Cas9 system of a widespread forest tree (Populus alba) in the world.</title>
        <authorList>
            <person name="Liu Y.J."/>
            <person name="Jiang P.F."/>
            <person name="Han X.M."/>
            <person name="Li X.Y."/>
            <person name="Wang H.M."/>
            <person name="Wang Y.J."/>
            <person name="Wang X.X."/>
            <person name="Zeng Q.Y."/>
        </authorList>
    </citation>
    <scope>NUCLEOTIDE SEQUENCE [LARGE SCALE GENOMIC DNA]</scope>
    <source>
        <strain evidence="2">cv. PAL-ZL1</strain>
    </source>
</reference>
<dbReference type="Proteomes" id="UP000309997">
    <property type="component" value="Unassembled WGS sequence"/>
</dbReference>
<evidence type="ECO:0000313" key="2">
    <source>
        <dbReference type="Proteomes" id="UP000309997"/>
    </source>
</evidence>
<proteinExistence type="predicted"/>
<name>A0ACC4B3D8_POPAL</name>
<accession>A0ACC4B3D8</accession>
<dbReference type="EMBL" id="RCHU02000014">
    <property type="protein sequence ID" value="KAL3572929.1"/>
    <property type="molecule type" value="Genomic_DNA"/>
</dbReference>
<protein>
    <submittedName>
        <fullName evidence="1">Uncharacterized protein</fullName>
    </submittedName>
</protein>
<organism evidence="1 2">
    <name type="scientific">Populus alba</name>
    <name type="common">White poplar</name>
    <dbReference type="NCBI Taxonomy" id="43335"/>
    <lineage>
        <taxon>Eukaryota</taxon>
        <taxon>Viridiplantae</taxon>
        <taxon>Streptophyta</taxon>
        <taxon>Embryophyta</taxon>
        <taxon>Tracheophyta</taxon>
        <taxon>Spermatophyta</taxon>
        <taxon>Magnoliopsida</taxon>
        <taxon>eudicotyledons</taxon>
        <taxon>Gunneridae</taxon>
        <taxon>Pentapetalae</taxon>
        <taxon>rosids</taxon>
        <taxon>fabids</taxon>
        <taxon>Malpighiales</taxon>
        <taxon>Salicaceae</taxon>
        <taxon>Saliceae</taxon>
        <taxon>Populus</taxon>
    </lineage>
</organism>
<sequence length="71" mass="7983">MGNKENQQQPKNNQVIGDGTTVSTTTNDQVLDIYSSLSSRDYVTSEAEKYSRRELPKPANHFFLPSLQLHG</sequence>
<gene>
    <name evidence="1" type="ORF">D5086_026833</name>
</gene>
<comment type="caution">
    <text evidence="1">The sequence shown here is derived from an EMBL/GenBank/DDBJ whole genome shotgun (WGS) entry which is preliminary data.</text>
</comment>